<dbReference type="InterPro" id="IPR051786">
    <property type="entry name" value="ASN_synthetase/amidase"/>
</dbReference>
<accession>A0A2N7PQ05</accession>
<dbReference type="GO" id="GO:0004066">
    <property type="term" value="F:asparagine synthase (glutamine-hydrolyzing) activity"/>
    <property type="evidence" value="ECO:0007669"/>
    <property type="project" value="UniProtKB-EC"/>
</dbReference>
<feature type="domain" description="Asparagine synthetase" evidence="4">
    <location>
        <begin position="125"/>
        <end position="409"/>
    </location>
</feature>
<proteinExistence type="predicted"/>
<dbReference type="InterPro" id="IPR014729">
    <property type="entry name" value="Rossmann-like_a/b/a_fold"/>
</dbReference>
<protein>
    <recommendedName>
        <fullName evidence="2">asparagine synthase (glutamine-hydrolyzing)</fullName>
        <ecNumber evidence="2">6.3.5.4</ecNumber>
    </recommendedName>
</protein>
<dbReference type="GO" id="GO:0006529">
    <property type="term" value="P:asparagine biosynthetic process"/>
    <property type="evidence" value="ECO:0007669"/>
    <property type="project" value="InterPro"/>
</dbReference>
<dbReference type="SUPFAM" id="SSF52402">
    <property type="entry name" value="Adenine nucleotide alpha hydrolases-like"/>
    <property type="match status" value="1"/>
</dbReference>
<dbReference type="EC" id="6.3.5.4" evidence="2"/>
<evidence type="ECO:0000313" key="6">
    <source>
        <dbReference type="Proteomes" id="UP000235460"/>
    </source>
</evidence>
<dbReference type="EMBL" id="PNIK01000019">
    <property type="protein sequence ID" value="PMP68645.1"/>
    <property type="molecule type" value="Genomic_DNA"/>
</dbReference>
<comment type="catalytic activity">
    <reaction evidence="3">
        <text>L-aspartate + L-glutamine + ATP + H2O = L-asparagine + L-glutamate + AMP + diphosphate + H(+)</text>
        <dbReference type="Rhea" id="RHEA:12228"/>
        <dbReference type="ChEBI" id="CHEBI:15377"/>
        <dbReference type="ChEBI" id="CHEBI:15378"/>
        <dbReference type="ChEBI" id="CHEBI:29985"/>
        <dbReference type="ChEBI" id="CHEBI:29991"/>
        <dbReference type="ChEBI" id="CHEBI:30616"/>
        <dbReference type="ChEBI" id="CHEBI:33019"/>
        <dbReference type="ChEBI" id="CHEBI:58048"/>
        <dbReference type="ChEBI" id="CHEBI:58359"/>
        <dbReference type="ChEBI" id="CHEBI:456215"/>
        <dbReference type="EC" id="6.3.5.4"/>
    </reaction>
</comment>
<evidence type="ECO:0000313" key="5">
    <source>
        <dbReference type="EMBL" id="PMP68645.1"/>
    </source>
</evidence>
<dbReference type="Pfam" id="PF00733">
    <property type="entry name" value="Asn_synthase"/>
    <property type="match status" value="1"/>
</dbReference>
<dbReference type="PANTHER" id="PTHR43284">
    <property type="entry name" value="ASPARAGINE SYNTHETASE (GLUTAMINE-HYDROLYZING)"/>
    <property type="match status" value="1"/>
</dbReference>
<evidence type="ECO:0000256" key="2">
    <source>
        <dbReference type="ARBA" id="ARBA00012737"/>
    </source>
</evidence>
<evidence type="ECO:0000259" key="4">
    <source>
        <dbReference type="Pfam" id="PF00733"/>
    </source>
</evidence>
<dbReference type="Gene3D" id="3.40.50.620">
    <property type="entry name" value="HUPs"/>
    <property type="match status" value="1"/>
</dbReference>
<gene>
    <name evidence="5" type="ORF">C0190_01415</name>
</gene>
<organism evidence="5 6">
    <name type="scientific">Thermodesulfobacterium geofontis</name>
    <dbReference type="NCBI Taxonomy" id="1295609"/>
    <lineage>
        <taxon>Bacteria</taxon>
        <taxon>Pseudomonadati</taxon>
        <taxon>Thermodesulfobacteriota</taxon>
        <taxon>Thermodesulfobacteria</taxon>
        <taxon>Thermodesulfobacteriales</taxon>
        <taxon>Thermodesulfobacteriaceae</taxon>
        <taxon>Thermodesulfobacterium</taxon>
    </lineage>
</organism>
<reference evidence="5 6" key="1">
    <citation type="submission" date="2018-01" db="EMBL/GenBank/DDBJ databases">
        <title>Metagenomic assembled genomes from two thermal pools in the Uzon Caldera, Kamchatka, Russia.</title>
        <authorList>
            <person name="Wilkins L."/>
            <person name="Ettinger C."/>
        </authorList>
    </citation>
    <scope>NUCLEOTIDE SEQUENCE [LARGE SCALE GENOMIC DNA]</scope>
    <source>
        <strain evidence="5">ZAV-08</strain>
    </source>
</reference>
<evidence type="ECO:0000256" key="3">
    <source>
        <dbReference type="ARBA" id="ARBA00048741"/>
    </source>
</evidence>
<sequence length="493" mass="58295">MVKITPKDCSLILEGDIGGERPCYVYIPPHKNYIIYSYSMEELLQLKEIKYNLEISEEGVSFFLQSGVIPPPKTIFKNIFVLNIGDKLYLKADNNKIKEEFHHEYPFFNSYRNPELIPDEDYLLSMLAETVRTRKIFGSPTYLFQSLGKDSNTILLALAEAGYQREIICLTLSTEDRKDESEIAEKIAQKLGFKHQKLPLPSKIEKKHIDELIYYFENIPFPCADGTSLVYPIYATQLDFKKTDIIDGSGNDIYFGHIPRPIEYKRQKIYPKFVFFRDWVENLSTGHILQKFSLTRCEMAIYILKGLSYGDCKKIFPESVPVYFYWMEEDKKRKNWDYIDLKGDIWGTKAEYDLVMKKVRNFVSVYKANPIFPWCNKDIALYIGRLPEKYLFDRGKFKNKLLLRKILKERLNLDSDLIGKYSYGFSAYQFLKPILNIVENEILNCKLWDKKGIKVFWKELKERSDKEKIYRKILVRLFLISAWYNHNFYLRKG</sequence>
<comment type="caution">
    <text evidence="5">The sequence shown here is derived from an EMBL/GenBank/DDBJ whole genome shotgun (WGS) entry which is preliminary data.</text>
</comment>
<name>A0A2N7PQ05_9BACT</name>
<dbReference type="InterPro" id="IPR001962">
    <property type="entry name" value="Asn_synthase"/>
</dbReference>
<dbReference type="AlphaFoldDB" id="A0A2N7PQ05"/>
<comment type="pathway">
    <text evidence="1">Amino-acid biosynthesis; L-asparagine biosynthesis; L-asparagine from L-aspartate (L-Gln route): step 1/1.</text>
</comment>
<dbReference type="Proteomes" id="UP000235460">
    <property type="component" value="Unassembled WGS sequence"/>
</dbReference>
<dbReference type="PANTHER" id="PTHR43284:SF1">
    <property type="entry name" value="ASPARAGINE SYNTHETASE"/>
    <property type="match status" value="1"/>
</dbReference>
<evidence type="ECO:0000256" key="1">
    <source>
        <dbReference type="ARBA" id="ARBA00005187"/>
    </source>
</evidence>